<keyword evidence="4" id="KW-1185">Reference proteome</keyword>
<sequence>MVGDASKDAAKKNGASPSSPAKSSGGGSAGDDTSSTGPTEDKAGGSSSGGETGGSGEGPSGSGACKTSQLAFSTSNGAGQGSILVNMKNTGSAACTLNGFPGADLSGADGTLNASRTDLPATPVSVKPGQSAHFSLNYTPNESGGSGVTFDSVVVTPPNETHSQTLPVSVNLAVADNDSSSVTVDPVSAG</sequence>
<gene>
    <name evidence="3" type="ORF">GCM10009863_33230</name>
</gene>
<evidence type="ECO:0000313" key="3">
    <source>
        <dbReference type="EMBL" id="GAA2616848.1"/>
    </source>
</evidence>
<feature type="compositionally biased region" description="Gly residues" evidence="1">
    <location>
        <begin position="46"/>
        <end position="61"/>
    </location>
</feature>
<evidence type="ECO:0000256" key="1">
    <source>
        <dbReference type="SAM" id="MobiDB-lite"/>
    </source>
</evidence>
<dbReference type="Pfam" id="PF14016">
    <property type="entry name" value="DUF4232"/>
    <property type="match status" value="1"/>
</dbReference>
<evidence type="ECO:0000313" key="4">
    <source>
        <dbReference type="Proteomes" id="UP001501447"/>
    </source>
</evidence>
<protein>
    <submittedName>
        <fullName evidence="3">DUF4232 domain-containing protein</fullName>
    </submittedName>
</protein>
<dbReference type="InterPro" id="IPR013783">
    <property type="entry name" value="Ig-like_fold"/>
</dbReference>
<feature type="region of interest" description="Disordered" evidence="1">
    <location>
        <begin position="1"/>
        <end position="68"/>
    </location>
</feature>
<reference evidence="3 4" key="1">
    <citation type="journal article" date="2019" name="Int. J. Syst. Evol. Microbiol.">
        <title>The Global Catalogue of Microorganisms (GCM) 10K type strain sequencing project: providing services to taxonomists for standard genome sequencing and annotation.</title>
        <authorList>
            <consortium name="The Broad Institute Genomics Platform"/>
            <consortium name="The Broad Institute Genome Sequencing Center for Infectious Disease"/>
            <person name="Wu L."/>
            <person name="Ma J."/>
        </authorList>
    </citation>
    <scope>NUCLEOTIDE SEQUENCE [LARGE SCALE GENOMIC DNA]</scope>
    <source>
        <strain evidence="3 4">JCM 16373</strain>
    </source>
</reference>
<dbReference type="Proteomes" id="UP001501447">
    <property type="component" value="Unassembled WGS sequence"/>
</dbReference>
<comment type="caution">
    <text evidence="3">The sequence shown here is derived from an EMBL/GenBank/DDBJ whole genome shotgun (WGS) entry which is preliminary data.</text>
</comment>
<feature type="domain" description="DUF4232" evidence="2">
    <location>
        <begin position="65"/>
        <end position="187"/>
    </location>
</feature>
<feature type="compositionally biased region" description="Basic and acidic residues" evidence="1">
    <location>
        <begin position="1"/>
        <end position="11"/>
    </location>
</feature>
<dbReference type="Gene3D" id="2.60.40.10">
    <property type="entry name" value="Immunoglobulins"/>
    <property type="match status" value="1"/>
</dbReference>
<dbReference type="EMBL" id="BAAARJ010000010">
    <property type="protein sequence ID" value="GAA2616848.1"/>
    <property type="molecule type" value="Genomic_DNA"/>
</dbReference>
<accession>A0ABN3Q578</accession>
<proteinExistence type="predicted"/>
<feature type="compositionally biased region" description="Low complexity" evidence="1">
    <location>
        <begin position="12"/>
        <end position="23"/>
    </location>
</feature>
<name>A0ABN3Q578_9ACTN</name>
<dbReference type="InterPro" id="IPR025326">
    <property type="entry name" value="DUF4232"/>
</dbReference>
<evidence type="ECO:0000259" key="2">
    <source>
        <dbReference type="Pfam" id="PF14016"/>
    </source>
</evidence>
<organism evidence="3 4">
    <name type="scientific">Streptomyces axinellae</name>
    <dbReference type="NCBI Taxonomy" id="552788"/>
    <lineage>
        <taxon>Bacteria</taxon>
        <taxon>Bacillati</taxon>
        <taxon>Actinomycetota</taxon>
        <taxon>Actinomycetes</taxon>
        <taxon>Kitasatosporales</taxon>
        <taxon>Streptomycetaceae</taxon>
        <taxon>Streptomyces</taxon>
    </lineage>
</organism>